<protein>
    <submittedName>
        <fullName evidence="3">DUF4781 domain-containing protein</fullName>
    </submittedName>
</protein>
<keyword evidence="2" id="KW-1185">Reference proteome</keyword>
<dbReference type="WBParaSite" id="jg6326">
    <property type="protein sequence ID" value="jg6326"/>
    <property type="gene ID" value="jg6326"/>
</dbReference>
<name>A0A915EKH4_9BILA</name>
<sequence>MSVKPSKWGENNTEELEQFKLECRHPQELFSLLQGKSLEYSAESYNQFQVMLALSLFGQPDTTDNTTIDDNIIDSLLSRFSQTHQDIIGHVVQSIEDRLIASKSISLTQRIAIAKSVLSSRTRPEMLATIIGNLNSADMSEKEPALSNTDKIEASRLLINLKTQNEETFSQIIVRIEVVSDSKKLLIGFVDRAGRIYSCWTDFLDNNELPKAYMVYPCDGVYNSGEGASIALMGDWTAACRFKENALIAGDFASTIGCIAAIGATATSLLVPVAGPIMLGINAVGVASAAYSTARSTSTLVDRKRHAQPIGLNDTKSRNLWLCTAAGAFGLTSFGLTARLGSKMRTATLAGQEVSRSCTLIYNVAACSGLFTSGASIANLLYTLLQEKRMPSWQESSQLAVSLFFFFNIVVTVKTADAFIREAQAEIGAVVPENYENSATLSTFESVFGKMFACAKETNPRLTQDIHTAGHTAVKVLNVANSVQLREVLAGNFGPSTLQAAASVMNLLPASPHVTSLILLSQAIEF</sequence>
<evidence type="ECO:0000313" key="2">
    <source>
        <dbReference type="Proteomes" id="UP000887574"/>
    </source>
</evidence>
<proteinExistence type="predicted"/>
<dbReference type="PANTHER" id="PTHR21115:SF0">
    <property type="entry name" value="GH06117P-RELATED"/>
    <property type="match status" value="1"/>
</dbReference>
<dbReference type="Pfam" id="PF16013">
    <property type="entry name" value="DUF4781"/>
    <property type="match status" value="1"/>
</dbReference>
<dbReference type="AlphaFoldDB" id="A0A915EKH4"/>
<dbReference type="PANTHER" id="PTHR21115">
    <property type="entry name" value="GH06117P-RELATED"/>
    <property type="match status" value="1"/>
</dbReference>
<evidence type="ECO:0000313" key="3">
    <source>
        <dbReference type="WBParaSite" id="jg6326"/>
    </source>
</evidence>
<dbReference type="InterPro" id="IPR031962">
    <property type="entry name" value="DUF4781"/>
</dbReference>
<feature type="domain" description="DUF4781" evidence="1">
    <location>
        <begin position="180"/>
        <end position="452"/>
    </location>
</feature>
<dbReference type="Proteomes" id="UP000887574">
    <property type="component" value="Unplaced"/>
</dbReference>
<evidence type="ECO:0000259" key="1">
    <source>
        <dbReference type="Pfam" id="PF16013"/>
    </source>
</evidence>
<organism evidence="2 3">
    <name type="scientific">Ditylenchus dipsaci</name>
    <dbReference type="NCBI Taxonomy" id="166011"/>
    <lineage>
        <taxon>Eukaryota</taxon>
        <taxon>Metazoa</taxon>
        <taxon>Ecdysozoa</taxon>
        <taxon>Nematoda</taxon>
        <taxon>Chromadorea</taxon>
        <taxon>Rhabditida</taxon>
        <taxon>Tylenchina</taxon>
        <taxon>Tylenchomorpha</taxon>
        <taxon>Sphaerularioidea</taxon>
        <taxon>Anguinidae</taxon>
        <taxon>Anguininae</taxon>
        <taxon>Ditylenchus</taxon>
    </lineage>
</organism>
<reference evidence="3" key="1">
    <citation type="submission" date="2022-11" db="UniProtKB">
        <authorList>
            <consortium name="WormBaseParasite"/>
        </authorList>
    </citation>
    <scope>IDENTIFICATION</scope>
</reference>
<accession>A0A915EKH4</accession>